<gene>
    <name evidence="1" type="ORF">O1611_g993</name>
</gene>
<name>A0ACC2JZ13_9PEZI</name>
<evidence type="ECO:0000313" key="1">
    <source>
        <dbReference type="EMBL" id="KAJ8132640.1"/>
    </source>
</evidence>
<sequence length="606" mass="66843">MRLYLSDGMSNIRAASSPRSVAEVLLAIFEASKKDVREVHITGGCDCAWVAAVAQWLLKMSVEIIDLSGAICWSSPDEEGPSSEEHVKLIIVQKSDTPDKLGVIKRCHILDGGRCLIPGRWDEETRWQMVSLGRVTWVTCLGDTFGSPAKKLLGNYGEIAGWCLGSAARVFEAYMCNEYAPHGSLRNSPPPNSASTARGFVVAVRKLFPEIRANTSLIDSIENAAKQPLNNAQREYTTNMKSLRTLCGCARCSEKDQHDDGQICMAQLIPFICTLVRVLYSVRMPPELSIAPSIAGMEELYWEHQKFNLHEIKDMWPDIWPGQDLLSLSSMLFGCTETYKVASSMRSTRSSAVSANGLCSYLNTMCNPTGPPDEATLVHIVPGRIYLNDFAYERILDEEVVINQRSGFYCQSARAIDYYEDLTASGTEELESMLNVAEMVDNSKVIYANYQISQKSGKGIIKMGVRELHDELCYAYTAKDCRGKGCQTPNGVRSICAAGAGYLTKDVISSLAPAPIIRVLPSRPLETLIAVTQRVLMDDPELAGSLQSTEQPTPRLAPPRIFLRKQLQGNQCVRCCLKNAMEGPRTNEKLGGHSTRLVCILTAISK</sequence>
<dbReference type="Proteomes" id="UP001153332">
    <property type="component" value="Unassembled WGS sequence"/>
</dbReference>
<reference evidence="1" key="1">
    <citation type="submission" date="2022-12" db="EMBL/GenBank/DDBJ databases">
        <title>Genome Sequence of Lasiodiplodia mahajangana.</title>
        <authorList>
            <person name="Buettner E."/>
        </authorList>
    </citation>
    <scope>NUCLEOTIDE SEQUENCE</scope>
    <source>
        <strain evidence="1">VT137</strain>
    </source>
</reference>
<proteinExistence type="predicted"/>
<comment type="caution">
    <text evidence="1">The sequence shown here is derived from an EMBL/GenBank/DDBJ whole genome shotgun (WGS) entry which is preliminary data.</text>
</comment>
<organism evidence="1 2">
    <name type="scientific">Lasiodiplodia mahajangana</name>
    <dbReference type="NCBI Taxonomy" id="1108764"/>
    <lineage>
        <taxon>Eukaryota</taxon>
        <taxon>Fungi</taxon>
        <taxon>Dikarya</taxon>
        <taxon>Ascomycota</taxon>
        <taxon>Pezizomycotina</taxon>
        <taxon>Dothideomycetes</taxon>
        <taxon>Dothideomycetes incertae sedis</taxon>
        <taxon>Botryosphaeriales</taxon>
        <taxon>Botryosphaeriaceae</taxon>
        <taxon>Lasiodiplodia</taxon>
    </lineage>
</organism>
<evidence type="ECO:0000313" key="2">
    <source>
        <dbReference type="Proteomes" id="UP001153332"/>
    </source>
</evidence>
<keyword evidence="2" id="KW-1185">Reference proteome</keyword>
<dbReference type="EMBL" id="JAPUUL010000102">
    <property type="protein sequence ID" value="KAJ8132640.1"/>
    <property type="molecule type" value="Genomic_DNA"/>
</dbReference>
<protein>
    <submittedName>
        <fullName evidence="1">Uncharacterized protein</fullName>
    </submittedName>
</protein>
<accession>A0ACC2JZ13</accession>